<keyword evidence="3" id="KW-0408">Iron</keyword>
<evidence type="ECO:0000256" key="2">
    <source>
        <dbReference type="ARBA" id="ARBA00022801"/>
    </source>
</evidence>
<sequence>MRIPITNPNYVDLVQLTDCHLEDNETGCLAGVDTLRSLEAVLQECTLDDCDLTVVTGDVASGGDEVCYRRFLGLQERYLRAPFAWLPGNHDEPERMAQFKPLDRVVEANNWTILLLDSKQQGAVAGLLGEAQLSWLAAQLRQLESEHILICLHHHVLDVGSTWIDQLKLEDAPQLWQLLAQEDTLGRVKAILSGHVHQATDLVFQGCRVLTSPSTCIQFAANSEDFALDDNFPGYRRLRLHVDGRIETSIIRIQDRRFSADLSCAGY</sequence>
<dbReference type="RefSeq" id="WP_123713384.1">
    <property type="nucleotide sequence ID" value="NZ_RKHR01000006.1"/>
</dbReference>
<dbReference type="PANTHER" id="PTHR42988">
    <property type="entry name" value="PHOSPHOHYDROLASE"/>
    <property type="match status" value="1"/>
</dbReference>
<accession>A0A3N2DG88</accession>
<comment type="similarity">
    <text evidence="4">Belongs to the cyclic nucleotide phosphodiesterase class-III family.</text>
</comment>
<evidence type="ECO:0000313" key="6">
    <source>
        <dbReference type="EMBL" id="ROR98810.1"/>
    </source>
</evidence>
<dbReference type="CDD" id="cd07402">
    <property type="entry name" value="MPP_GpdQ"/>
    <property type="match status" value="1"/>
</dbReference>
<dbReference type="InterPro" id="IPR029052">
    <property type="entry name" value="Metallo-depent_PP-like"/>
</dbReference>
<dbReference type="SUPFAM" id="SSF56300">
    <property type="entry name" value="Metallo-dependent phosphatases"/>
    <property type="match status" value="1"/>
</dbReference>
<evidence type="ECO:0000256" key="4">
    <source>
        <dbReference type="ARBA" id="ARBA00025742"/>
    </source>
</evidence>
<organism evidence="6 7">
    <name type="scientific">Sinobacterium caligoides</name>
    <dbReference type="NCBI Taxonomy" id="933926"/>
    <lineage>
        <taxon>Bacteria</taxon>
        <taxon>Pseudomonadati</taxon>
        <taxon>Pseudomonadota</taxon>
        <taxon>Gammaproteobacteria</taxon>
        <taxon>Cellvibrionales</taxon>
        <taxon>Spongiibacteraceae</taxon>
        <taxon>Sinobacterium</taxon>
    </lineage>
</organism>
<keyword evidence="2" id="KW-0378">Hydrolase</keyword>
<dbReference type="AlphaFoldDB" id="A0A3N2DG88"/>
<dbReference type="NCBIfam" id="NF008359">
    <property type="entry name" value="PRK11148.1"/>
    <property type="match status" value="1"/>
</dbReference>
<dbReference type="OrthoDB" id="9784378at2"/>
<dbReference type="PANTHER" id="PTHR42988:SF2">
    <property type="entry name" value="CYCLIC NUCLEOTIDE PHOSPHODIESTERASE CBUA0032-RELATED"/>
    <property type="match status" value="1"/>
</dbReference>
<evidence type="ECO:0000259" key="5">
    <source>
        <dbReference type="Pfam" id="PF00149"/>
    </source>
</evidence>
<dbReference type="GO" id="GO:0004112">
    <property type="term" value="F:cyclic-nucleotide phosphodiesterase activity"/>
    <property type="evidence" value="ECO:0007669"/>
    <property type="project" value="InterPro"/>
</dbReference>
<evidence type="ECO:0000256" key="3">
    <source>
        <dbReference type="ARBA" id="ARBA00023004"/>
    </source>
</evidence>
<dbReference type="InterPro" id="IPR050884">
    <property type="entry name" value="CNP_phosphodiesterase-III"/>
</dbReference>
<reference evidence="6 7" key="1">
    <citation type="submission" date="2018-11" db="EMBL/GenBank/DDBJ databases">
        <title>Genomic Encyclopedia of Type Strains, Phase IV (KMG-IV): sequencing the most valuable type-strain genomes for metagenomic binning, comparative biology and taxonomic classification.</title>
        <authorList>
            <person name="Goeker M."/>
        </authorList>
    </citation>
    <scope>NUCLEOTIDE SEQUENCE [LARGE SCALE GENOMIC DNA]</scope>
    <source>
        <strain evidence="6 7">DSM 100316</strain>
    </source>
</reference>
<dbReference type="InterPro" id="IPR004843">
    <property type="entry name" value="Calcineurin-like_PHP"/>
</dbReference>
<dbReference type="EMBL" id="RKHR01000006">
    <property type="protein sequence ID" value="ROR98810.1"/>
    <property type="molecule type" value="Genomic_DNA"/>
</dbReference>
<comment type="caution">
    <text evidence="6">The sequence shown here is derived from an EMBL/GenBank/DDBJ whole genome shotgun (WGS) entry which is preliminary data.</text>
</comment>
<feature type="domain" description="Calcineurin-like phosphoesterase" evidence="5">
    <location>
        <begin position="14"/>
        <end position="198"/>
    </location>
</feature>
<evidence type="ECO:0000313" key="7">
    <source>
        <dbReference type="Proteomes" id="UP000275394"/>
    </source>
</evidence>
<dbReference type="Proteomes" id="UP000275394">
    <property type="component" value="Unassembled WGS sequence"/>
</dbReference>
<keyword evidence="1" id="KW-0479">Metal-binding</keyword>
<dbReference type="Gene3D" id="3.60.21.10">
    <property type="match status" value="1"/>
</dbReference>
<dbReference type="Pfam" id="PF00149">
    <property type="entry name" value="Metallophos"/>
    <property type="match status" value="1"/>
</dbReference>
<evidence type="ECO:0000256" key="1">
    <source>
        <dbReference type="ARBA" id="ARBA00022723"/>
    </source>
</evidence>
<proteinExistence type="inferred from homology"/>
<dbReference type="InterPro" id="IPR026575">
    <property type="entry name" value="GpdQ/CpdA-like"/>
</dbReference>
<name>A0A3N2DG88_9GAMM</name>
<gene>
    <name evidence="6" type="ORF">EDC56_3045</name>
</gene>
<dbReference type="GO" id="GO:0046872">
    <property type="term" value="F:metal ion binding"/>
    <property type="evidence" value="ECO:0007669"/>
    <property type="project" value="UniProtKB-KW"/>
</dbReference>
<protein>
    <submittedName>
        <fullName evidence="6">Icc protein</fullName>
    </submittedName>
</protein>
<keyword evidence="7" id="KW-1185">Reference proteome</keyword>